<evidence type="ECO:0000313" key="3">
    <source>
        <dbReference type="Proteomes" id="UP000316008"/>
    </source>
</evidence>
<dbReference type="AlphaFoldDB" id="A0A556N332"/>
<gene>
    <name evidence="2" type="ORF">FO442_05455</name>
</gene>
<protein>
    <submittedName>
        <fullName evidence="2">Uncharacterized protein</fullName>
    </submittedName>
</protein>
<dbReference type="EMBL" id="VLPL01000002">
    <property type="protein sequence ID" value="TSJ46606.1"/>
    <property type="molecule type" value="Genomic_DNA"/>
</dbReference>
<keyword evidence="3" id="KW-1185">Reference proteome</keyword>
<feature type="transmembrane region" description="Helical" evidence="1">
    <location>
        <begin position="31"/>
        <end position="49"/>
    </location>
</feature>
<feature type="transmembrane region" description="Helical" evidence="1">
    <location>
        <begin position="113"/>
        <end position="131"/>
    </location>
</feature>
<reference evidence="2 3" key="1">
    <citation type="submission" date="2019-07" db="EMBL/GenBank/DDBJ databases">
        <authorList>
            <person name="Huq M.A."/>
        </authorList>
    </citation>
    <scope>NUCLEOTIDE SEQUENCE [LARGE SCALE GENOMIC DNA]</scope>
    <source>
        <strain evidence="2 3">MAH-3</strain>
    </source>
</reference>
<keyword evidence="1" id="KW-1133">Transmembrane helix</keyword>
<proteinExistence type="predicted"/>
<organism evidence="2 3">
    <name type="scientific">Fluviicola chungangensis</name>
    <dbReference type="NCBI Taxonomy" id="2597671"/>
    <lineage>
        <taxon>Bacteria</taxon>
        <taxon>Pseudomonadati</taxon>
        <taxon>Bacteroidota</taxon>
        <taxon>Flavobacteriia</taxon>
        <taxon>Flavobacteriales</taxon>
        <taxon>Crocinitomicaceae</taxon>
        <taxon>Fluviicola</taxon>
    </lineage>
</organism>
<evidence type="ECO:0000313" key="2">
    <source>
        <dbReference type="EMBL" id="TSJ46606.1"/>
    </source>
</evidence>
<feature type="transmembrane region" description="Helical" evidence="1">
    <location>
        <begin position="180"/>
        <end position="196"/>
    </location>
</feature>
<dbReference type="RefSeq" id="WP_144332143.1">
    <property type="nucleotide sequence ID" value="NZ_VLPL01000002.1"/>
</dbReference>
<accession>A0A556N332</accession>
<dbReference type="Proteomes" id="UP000316008">
    <property type="component" value="Unassembled WGS sequence"/>
</dbReference>
<name>A0A556N332_9FLAO</name>
<evidence type="ECO:0000256" key="1">
    <source>
        <dbReference type="SAM" id="Phobius"/>
    </source>
</evidence>
<sequence length="202" mass="23449">MTPKRAILFQTLIEGLIPVLGYFYWNWDASFILLFFLIDWSLFWVLSLFKARKRIQFSGNNSEKELAVKQLGISLLCILSTSLAVFYLLPNLHPNFSWSERIWAFLSYSDMGIQQGFILIPLMVLSGYLTYKQQFLLPQLYRKYPVHYFTREGIKQGIILSLVFGLVLLVSYFVGFPDEVLLFGTVLGVITYRLIARNSFIS</sequence>
<comment type="caution">
    <text evidence="2">The sequence shown here is derived from an EMBL/GenBank/DDBJ whole genome shotgun (WGS) entry which is preliminary data.</text>
</comment>
<keyword evidence="1" id="KW-0472">Membrane</keyword>
<keyword evidence="1" id="KW-0812">Transmembrane</keyword>
<dbReference type="OrthoDB" id="1467215at2"/>
<feature type="transmembrane region" description="Helical" evidence="1">
    <location>
        <begin position="70"/>
        <end position="89"/>
    </location>
</feature>
<feature type="transmembrane region" description="Helical" evidence="1">
    <location>
        <begin position="152"/>
        <end position="174"/>
    </location>
</feature>
<feature type="transmembrane region" description="Helical" evidence="1">
    <location>
        <begin position="7"/>
        <end position="25"/>
    </location>
</feature>